<dbReference type="WBParaSite" id="Gr19_v10_g16652.t1">
    <property type="protein sequence ID" value="Gr19_v10_g16652.t1"/>
    <property type="gene ID" value="Gr19_v10_g16652"/>
</dbReference>
<dbReference type="AlphaFoldDB" id="A0A914HG59"/>
<dbReference type="Proteomes" id="UP000887572">
    <property type="component" value="Unplaced"/>
</dbReference>
<protein>
    <submittedName>
        <fullName evidence="2">F-box domain-containing protein</fullName>
    </submittedName>
</protein>
<reference evidence="2" key="1">
    <citation type="submission" date="2022-11" db="UniProtKB">
        <authorList>
            <consortium name="WormBaseParasite"/>
        </authorList>
    </citation>
    <scope>IDENTIFICATION</scope>
</reference>
<organism evidence="1 2">
    <name type="scientific">Globodera rostochiensis</name>
    <name type="common">Golden nematode worm</name>
    <name type="synonym">Heterodera rostochiensis</name>
    <dbReference type="NCBI Taxonomy" id="31243"/>
    <lineage>
        <taxon>Eukaryota</taxon>
        <taxon>Metazoa</taxon>
        <taxon>Ecdysozoa</taxon>
        <taxon>Nematoda</taxon>
        <taxon>Chromadorea</taxon>
        <taxon>Rhabditida</taxon>
        <taxon>Tylenchina</taxon>
        <taxon>Tylenchomorpha</taxon>
        <taxon>Tylenchoidea</taxon>
        <taxon>Heteroderidae</taxon>
        <taxon>Heteroderinae</taxon>
        <taxon>Globodera</taxon>
    </lineage>
</organism>
<evidence type="ECO:0000313" key="1">
    <source>
        <dbReference type="Proteomes" id="UP000887572"/>
    </source>
</evidence>
<name>A0A914HG59_GLORO</name>
<sequence>MSDNTSDEEQQQQMEEIFICADIWLEIFALISPRELGLKVALISDRFDRLVDEHFKTRKWSLGTLQIRRAIDGKGAEIVASSGGRLPIPQGPLPGKVIGFEWIQIRYIDRGVLEFLQRLRRLFNSSGTTVAIATSADQSRSWDIIRQKIWPLINNNICHLRVCVASQLDCLRRDFPAILRNCTNLRSIDGLSHAFPAEDNANASSNQAVAKWLLTPRGDGLPKMLYYDGRMEELERALWNRITIEFNNMDIGDGMGDANDGRPKK</sequence>
<accession>A0A914HG59</accession>
<evidence type="ECO:0000313" key="2">
    <source>
        <dbReference type="WBParaSite" id="Gr19_v10_g16652.t1"/>
    </source>
</evidence>
<proteinExistence type="predicted"/>
<keyword evidence="1" id="KW-1185">Reference proteome</keyword>